<feature type="transmembrane region" description="Helical" evidence="7">
    <location>
        <begin position="161"/>
        <end position="186"/>
    </location>
</feature>
<evidence type="ECO:0000259" key="8">
    <source>
        <dbReference type="PROSITE" id="PS50928"/>
    </source>
</evidence>
<feature type="transmembrane region" description="Helical" evidence="7">
    <location>
        <begin position="77"/>
        <end position="98"/>
    </location>
</feature>
<dbReference type="CDD" id="cd06261">
    <property type="entry name" value="TM_PBP2"/>
    <property type="match status" value="1"/>
</dbReference>
<feature type="transmembrane region" description="Helical" evidence="7">
    <location>
        <begin position="206"/>
        <end position="229"/>
    </location>
</feature>
<dbReference type="Gene3D" id="1.10.3720.10">
    <property type="entry name" value="MetI-like"/>
    <property type="match status" value="1"/>
</dbReference>
<keyword evidence="2 7" id="KW-0813">Transport</keyword>
<comment type="subcellular location">
    <subcellularLocation>
        <location evidence="1 7">Cell membrane</location>
        <topology evidence="1 7">Multi-pass membrane protein</topology>
    </subcellularLocation>
</comment>
<dbReference type="Pfam" id="PF00528">
    <property type="entry name" value="BPD_transp_1"/>
    <property type="match status" value="1"/>
</dbReference>
<dbReference type="EMBL" id="CP121689">
    <property type="protein sequence ID" value="WZL76535.1"/>
    <property type="molecule type" value="Genomic_DNA"/>
</dbReference>
<evidence type="ECO:0000256" key="4">
    <source>
        <dbReference type="ARBA" id="ARBA00022692"/>
    </source>
</evidence>
<dbReference type="SUPFAM" id="SSF161098">
    <property type="entry name" value="MetI-like"/>
    <property type="match status" value="1"/>
</dbReference>
<name>A0ABZ2YC08_9BACT</name>
<keyword evidence="6 7" id="KW-0472">Membrane</keyword>
<keyword evidence="10" id="KW-1185">Reference proteome</keyword>
<evidence type="ECO:0000256" key="3">
    <source>
        <dbReference type="ARBA" id="ARBA00022475"/>
    </source>
</evidence>
<dbReference type="PROSITE" id="PS50928">
    <property type="entry name" value="ABC_TM1"/>
    <property type="match status" value="1"/>
</dbReference>
<gene>
    <name evidence="9" type="ORF">QBE54_02035</name>
</gene>
<dbReference type="PANTHER" id="PTHR43005:SF1">
    <property type="entry name" value="SPERMIDINE_PUTRESCINE TRANSPORT SYSTEM PERMEASE PROTEIN"/>
    <property type="match status" value="1"/>
</dbReference>
<organism evidence="9 10">
    <name type="scientific">Thermatribacter velox</name>
    <dbReference type="NCBI Taxonomy" id="3039681"/>
    <lineage>
        <taxon>Bacteria</taxon>
        <taxon>Pseudomonadati</taxon>
        <taxon>Atribacterota</taxon>
        <taxon>Atribacteria</taxon>
        <taxon>Atribacterales</taxon>
        <taxon>Thermatribacteraceae</taxon>
        <taxon>Thermatribacter</taxon>
    </lineage>
</organism>
<evidence type="ECO:0000313" key="10">
    <source>
        <dbReference type="Proteomes" id="UP001461341"/>
    </source>
</evidence>
<feature type="transmembrane region" description="Helical" evidence="7">
    <location>
        <begin position="12"/>
        <end position="34"/>
    </location>
</feature>
<keyword evidence="5 7" id="KW-1133">Transmembrane helix</keyword>
<feature type="transmembrane region" description="Helical" evidence="7">
    <location>
        <begin position="270"/>
        <end position="290"/>
    </location>
</feature>
<evidence type="ECO:0000256" key="5">
    <source>
        <dbReference type="ARBA" id="ARBA00022989"/>
    </source>
</evidence>
<dbReference type="InterPro" id="IPR035906">
    <property type="entry name" value="MetI-like_sf"/>
</dbReference>
<feature type="domain" description="ABC transmembrane type-1" evidence="8">
    <location>
        <begin position="73"/>
        <end position="287"/>
    </location>
</feature>
<protein>
    <submittedName>
        <fullName evidence="9">Sugar ABC transporter permease</fullName>
    </submittedName>
</protein>
<dbReference type="Proteomes" id="UP001461341">
    <property type="component" value="Chromosome"/>
</dbReference>
<proteinExistence type="inferred from homology"/>
<keyword evidence="4 7" id="KW-0812">Transmembrane</keyword>
<evidence type="ECO:0000256" key="1">
    <source>
        <dbReference type="ARBA" id="ARBA00004651"/>
    </source>
</evidence>
<evidence type="ECO:0000256" key="2">
    <source>
        <dbReference type="ARBA" id="ARBA00022448"/>
    </source>
</evidence>
<evidence type="ECO:0000313" key="9">
    <source>
        <dbReference type="EMBL" id="WZL76535.1"/>
    </source>
</evidence>
<reference evidence="9 10" key="1">
    <citation type="submission" date="2023-03" db="EMBL/GenBank/DDBJ databases">
        <title>Novel Species.</title>
        <authorList>
            <person name="Ma S."/>
        </authorList>
    </citation>
    <scope>NUCLEOTIDE SEQUENCE [LARGE SCALE GENOMIC DNA]</scope>
    <source>
        <strain evidence="9 10">B11</strain>
    </source>
</reference>
<sequence>MPMVMGRKERWLLPLLLLTPAFALMIVIVAYPLFQAVRLSFFKVSLLRPDLAKLVWFDNYLRMFKNEVFYRAFLNSLIWIGGCVSIQFVVGLFGALLLRCKFPGRALVRGLTLIPWATSSVLVALMWTWMLDGNYGVINDLLTRFGILSGYVPWLAQPNTALWGVIIANVWQGAPFFAVMLLAAMQNVPAELYEAAYIDGAGRVKQFFYVTLPLIMPTIIITTMLRLIWTANYMDLILIMTGGGPGYSSMTMPLLAYITAYKRLRVGEAASIAVFQAIFLIVAIGVYLRILQGREKEEMFIA</sequence>
<dbReference type="InterPro" id="IPR000515">
    <property type="entry name" value="MetI-like"/>
</dbReference>
<keyword evidence="3" id="KW-1003">Cell membrane</keyword>
<dbReference type="PANTHER" id="PTHR43005">
    <property type="entry name" value="BLR7065 PROTEIN"/>
    <property type="match status" value="1"/>
</dbReference>
<feature type="transmembrane region" description="Helical" evidence="7">
    <location>
        <begin position="135"/>
        <end position="154"/>
    </location>
</feature>
<evidence type="ECO:0000256" key="7">
    <source>
        <dbReference type="RuleBase" id="RU363032"/>
    </source>
</evidence>
<evidence type="ECO:0000256" key="6">
    <source>
        <dbReference type="ARBA" id="ARBA00023136"/>
    </source>
</evidence>
<dbReference type="RefSeq" id="WP_369018699.1">
    <property type="nucleotide sequence ID" value="NZ_CP121689.1"/>
</dbReference>
<comment type="similarity">
    <text evidence="7">Belongs to the binding-protein-dependent transport system permease family.</text>
</comment>
<feature type="transmembrane region" description="Helical" evidence="7">
    <location>
        <begin position="110"/>
        <end position="129"/>
    </location>
</feature>
<accession>A0ABZ2YC08</accession>
<feature type="transmembrane region" description="Helical" evidence="7">
    <location>
        <begin position="236"/>
        <end position="258"/>
    </location>
</feature>